<dbReference type="InterPro" id="IPR015856">
    <property type="entry name" value="ABC_transpr_CbiO/EcfA_su"/>
</dbReference>
<dbReference type="Gene3D" id="3.40.50.300">
    <property type="entry name" value="P-loop containing nucleotide triphosphate hydrolases"/>
    <property type="match status" value="2"/>
</dbReference>
<dbReference type="PROSITE" id="PS50893">
    <property type="entry name" value="ABC_TRANSPORTER_2"/>
    <property type="match status" value="2"/>
</dbReference>
<evidence type="ECO:0000313" key="11">
    <source>
        <dbReference type="Proteomes" id="UP000198752"/>
    </source>
</evidence>
<evidence type="ECO:0000256" key="2">
    <source>
        <dbReference type="ARBA" id="ARBA00005417"/>
    </source>
</evidence>
<proteinExistence type="inferred from homology"/>
<dbReference type="GO" id="GO:0043190">
    <property type="term" value="C:ATP-binding cassette (ABC) transporter complex"/>
    <property type="evidence" value="ECO:0007669"/>
    <property type="project" value="TreeGrafter"/>
</dbReference>
<evidence type="ECO:0000256" key="5">
    <source>
        <dbReference type="ARBA" id="ARBA00022741"/>
    </source>
</evidence>
<dbReference type="RefSeq" id="WP_093670420.1">
    <property type="nucleotide sequence ID" value="NZ_FOOY01000005.1"/>
</dbReference>
<dbReference type="EMBL" id="FOOY01000005">
    <property type="protein sequence ID" value="SFG16665.1"/>
    <property type="molecule type" value="Genomic_DNA"/>
</dbReference>
<sequence>MSFKIENIGYKYSADTPQILKNINMEIKEAEVTAIVGPSGCGKSTLVSILSGVIPVLMNKGELTGSFQTGDDLVISVVSQTPENQLFGYGVEDALAFGVENMGLSNQEIHERVEYVLDLLHIQHLRKRAVSTLSGGQRQAVCIASVLAMRPDMVIMDEPVSSLDPQGKQLIQSVLNQLRASGQTTVIVDNNLDWFSDIVDHVVGLDGGEVVFDGNRDEFFAQFEVQQRLGVIIPQEVEIYRELSKKVSGLSSFSSLDGAYEVLHDRVKQTETAAALEKMENHSEEVLKVTHLSKNFQDGFQALKNINAGFSKGKIISILGQNGSGKTTLVKHLNGLYQPTEGEVTYQGAGTAGKSVAEISRDVILVFQHPEHMLFEENVYRELTFCARAQGVPFSEEEALAVLEKYDLLADKDELPVNLSMGKKHLLTILSVLFSSAEVIILDEPTLGMDLHLRNHLEGIIRHLKEKGKTVILISHEIPLVFKLSDELLVLDHASMLKEGSAQQLAGDEALFEKIHIDLPPVVQLSKKLGIKPLACNVEDFTDAIAEQVKIGGADRG</sequence>
<keyword evidence="7" id="KW-1278">Translocase</keyword>
<gene>
    <name evidence="10" type="ORF">SAMN02982927_00866</name>
</gene>
<evidence type="ECO:0000256" key="4">
    <source>
        <dbReference type="ARBA" id="ARBA00022475"/>
    </source>
</evidence>
<dbReference type="InterPro" id="IPR017871">
    <property type="entry name" value="ABC_transporter-like_CS"/>
</dbReference>
<dbReference type="Pfam" id="PF00005">
    <property type="entry name" value="ABC_tran"/>
    <property type="match status" value="2"/>
</dbReference>
<dbReference type="InterPro" id="IPR003439">
    <property type="entry name" value="ABC_transporter-like_ATP-bd"/>
</dbReference>
<dbReference type="GO" id="GO:0016887">
    <property type="term" value="F:ATP hydrolysis activity"/>
    <property type="evidence" value="ECO:0007669"/>
    <property type="project" value="InterPro"/>
</dbReference>
<keyword evidence="4" id="KW-1003">Cell membrane</keyword>
<keyword evidence="8" id="KW-0472">Membrane</keyword>
<evidence type="ECO:0000256" key="1">
    <source>
        <dbReference type="ARBA" id="ARBA00004202"/>
    </source>
</evidence>
<comment type="similarity">
    <text evidence="2">Belongs to the ABC transporter superfamily.</text>
</comment>
<name>A0A1I2PKB0_9BACL</name>
<keyword evidence="3" id="KW-0813">Transport</keyword>
<dbReference type="STRING" id="269670.SAMN02982927_00866"/>
<dbReference type="InterPro" id="IPR050095">
    <property type="entry name" value="ECF_ABC_transporter_ATP-bd"/>
</dbReference>
<evidence type="ECO:0000256" key="6">
    <source>
        <dbReference type="ARBA" id="ARBA00022840"/>
    </source>
</evidence>
<protein>
    <submittedName>
        <fullName evidence="10">Energy-coupling factor transport system ATP-binding protein</fullName>
    </submittedName>
</protein>
<dbReference type="PANTHER" id="PTHR43553">
    <property type="entry name" value="HEAVY METAL TRANSPORTER"/>
    <property type="match status" value="1"/>
</dbReference>
<keyword evidence="6 10" id="KW-0067">ATP-binding</keyword>
<dbReference type="PANTHER" id="PTHR43553:SF27">
    <property type="entry name" value="ENERGY-COUPLING FACTOR TRANSPORTER ATP-BINDING PROTEIN ECFA2"/>
    <property type="match status" value="1"/>
</dbReference>
<evidence type="ECO:0000256" key="8">
    <source>
        <dbReference type="ARBA" id="ARBA00023136"/>
    </source>
</evidence>
<dbReference type="OrthoDB" id="501320at2"/>
<feature type="domain" description="ABC transporter" evidence="9">
    <location>
        <begin position="287"/>
        <end position="518"/>
    </location>
</feature>
<reference evidence="11" key="1">
    <citation type="submission" date="2016-10" db="EMBL/GenBank/DDBJ databases">
        <authorList>
            <person name="Varghese N."/>
            <person name="Submissions S."/>
        </authorList>
    </citation>
    <scope>NUCLEOTIDE SEQUENCE [LARGE SCALE GENOMIC DNA]</scope>
    <source>
        <strain evidence="11">ATCC 700379</strain>
    </source>
</reference>
<dbReference type="SUPFAM" id="SSF52540">
    <property type="entry name" value="P-loop containing nucleoside triphosphate hydrolases"/>
    <property type="match status" value="2"/>
</dbReference>
<evidence type="ECO:0000259" key="9">
    <source>
        <dbReference type="PROSITE" id="PS50893"/>
    </source>
</evidence>
<dbReference type="PROSITE" id="PS00211">
    <property type="entry name" value="ABC_TRANSPORTER_1"/>
    <property type="match status" value="1"/>
</dbReference>
<dbReference type="InterPro" id="IPR003593">
    <property type="entry name" value="AAA+_ATPase"/>
</dbReference>
<evidence type="ECO:0000256" key="3">
    <source>
        <dbReference type="ARBA" id="ARBA00022448"/>
    </source>
</evidence>
<evidence type="ECO:0000313" key="10">
    <source>
        <dbReference type="EMBL" id="SFG16665.1"/>
    </source>
</evidence>
<dbReference type="AlphaFoldDB" id="A0A1I2PKB0"/>
<dbReference type="SMART" id="SM00382">
    <property type="entry name" value="AAA"/>
    <property type="match status" value="2"/>
</dbReference>
<keyword evidence="5" id="KW-0547">Nucleotide-binding</keyword>
<dbReference type="InterPro" id="IPR027417">
    <property type="entry name" value="P-loop_NTPase"/>
</dbReference>
<feature type="domain" description="ABC transporter" evidence="9">
    <location>
        <begin position="3"/>
        <end position="232"/>
    </location>
</feature>
<dbReference type="NCBIfam" id="NF010167">
    <property type="entry name" value="PRK13648.1"/>
    <property type="match status" value="2"/>
</dbReference>
<keyword evidence="11" id="KW-1185">Reference proteome</keyword>
<dbReference type="GO" id="GO:0042626">
    <property type="term" value="F:ATPase-coupled transmembrane transporter activity"/>
    <property type="evidence" value="ECO:0007669"/>
    <property type="project" value="TreeGrafter"/>
</dbReference>
<comment type="subcellular location">
    <subcellularLocation>
        <location evidence="1">Cell membrane</location>
        <topology evidence="1">Peripheral membrane protein</topology>
    </subcellularLocation>
</comment>
<accession>A0A1I2PKB0</accession>
<dbReference type="Proteomes" id="UP000198752">
    <property type="component" value="Unassembled WGS sequence"/>
</dbReference>
<dbReference type="CDD" id="cd03225">
    <property type="entry name" value="ABC_cobalt_CbiO_domain1"/>
    <property type="match status" value="2"/>
</dbReference>
<organism evidence="10 11">
    <name type="scientific">Sporolactobacillus nakayamae</name>
    <dbReference type="NCBI Taxonomy" id="269670"/>
    <lineage>
        <taxon>Bacteria</taxon>
        <taxon>Bacillati</taxon>
        <taxon>Bacillota</taxon>
        <taxon>Bacilli</taxon>
        <taxon>Bacillales</taxon>
        <taxon>Sporolactobacillaceae</taxon>
        <taxon>Sporolactobacillus</taxon>
    </lineage>
</organism>
<evidence type="ECO:0000256" key="7">
    <source>
        <dbReference type="ARBA" id="ARBA00022967"/>
    </source>
</evidence>
<dbReference type="GO" id="GO:0005524">
    <property type="term" value="F:ATP binding"/>
    <property type="evidence" value="ECO:0007669"/>
    <property type="project" value="UniProtKB-KW"/>
</dbReference>